<protein>
    <submittedName>
        <fullName evidence="3">Cobalt dependent X-Pro dipeptidase</fullName>
    </submittedName>
</protein>
<dbReference type="GeneID" id="10360891"/>
<dbReference type="Pfam" id="PF01321">
    <property type="entry name" value="Creatinase_N"/>
    <property type="match status" value="1"/>
</dbReference>
<dbReference type="SUPFAM" id="SSF53092">
    <property type="entry name" value="Creatinase/prolidase N-terminal domain"/>
    <property type="match status" value="1"/>
</dbReference>
<dbReference type="Gene3D" id="3.40.350.10">
    <property type="entry name" value="Creatinase/prolidase N-terminal domain"/>
    <property type="match status" value="1"/>
</dbReference>
<dbReference type="KEGG" id="tuz:TUZN_1364"/>
<dbReference type="AlphaFoldDB" id="F2L1A4"/>
<evidence type="ECO:0000313" key="3">
    <source>
        <dbReference type="EMBL" id="AEA12840.1"/>
    </source>
</evidence>
<gene>
    <name evidence="3" type="ordered locus">TUZN_1364</name>
</gene>
<dbReference type="RefSeq" id="WP_013680176.1">
    <property type="nucleotide sequence ID" value="NC_015315.1"/>
</dbReference>
<dbReference type="Gene3D" id="3.90.230.10">
    <property type="entry name" value="Creatinase/methionine aminopeptidase superfamily"/>
    <property type="match status" value="1"/>
</dbReference>
<dbReference type="HOGENOM" id="CLU_017266_4_1_2"/>
<dbReference type="CDD" id="cd01066">
    <property type="entry name" value="APP_MetAP"/>
    <property type="match status" value="1"/>
</dbReference>
<dbReference type="InterPro" id="IPR029149">
    <property type="entry name" value="Creatin/AminoP/Spt16_N"/>
</dbReference>
<reference evidence="3 4" key="1">
    <citation type="journal article" date="2011" name="J. Bacteriol.">
        <title>Complete genome sequence of the thermoacidophilic crenarchaeon Thermoproteus uzoniensis 768-20.</title>
        <authorList>
            <person name="Mardanov A.V."/>
            <person name="Gumerov V.M."/>
            <person name="Beletsky A.V."/>
            <person name="Prokofeva M.I."/>
            <person name="Bonch-Osmolovskaya E.A."/>
            <person name="Ravin N.V."/>
            <person name="Skryabin K.G."/>
        </authorList>
    </citation>
    <scope>NUCLEOTIDE SEQUENCE [LARGE SCALE GENOMIC DNA]</scope>
    <source>
        <strain evidence="3 4">768-20</strain>
    </source>
</reference>
<dbReference type="OrthoDB" id="1346at2157"/>
<dbReference type="PANTHER" id="PTHR46112:SF2">
    <property type="entry name" value="XAA-PRO AMINOPEPTIDASE P-RELATED"/>
    <property type="match status" value="1"/>
</dbReference>
<organism evidence="3 4">
    <name type="scientific">Thermoproteus uzoniensis (strain 768-20)</name>
    <dbReference type="NCBI Taxonomy" id="999630"/>
    <lineage>
        <taxon>Archaea</taxon>
        <taxon>Thermoproteota</taxon>
        <taxon>Thermoprotei</taxon>
        <taxon>Thermoproteales</taxon>
        <taxon>Thermoproteaceae</taxon>
        <taxon>Thermoproteus</taxon>
    </lineage>
</organism>
<evidence type="ECO:0000313" key="4">
    <source>
        <dbReference type="Proteomes" id="UP000008138"/>
    </source>
</evidence>
<reference key="2">
    <citation type="submission" date="2011-03" db="EMBL/GenBank/DDBJ databases">
        <title>Complete genome sequence of the thermoacidophilic crenarchaeon Thermoproteus uzoniensis 768-20.</title>
        <authorList>
            <person name="Mardanov A.V."/>
            <person name="Gumerov V.M."/>
            <person name="Beletsky A.V."/>
            <person name="Prokofeva M.I."/>
            <person name="Bonch-Osmolovskaya E.A."/>
            <person name="Ravin N.V."/>
            <person name="Skryabin K.G."/>
        </authorList>
    </citation>
    <scope>NUCLEOTIDE SEQUENCE</scope>
    <source>
        <strain>768-20</strain>
    </source>
</reference>
<dbReference type="InterPro" id="IPR036005">
    <property type="entry name" value="Creatinase/aminopeptidase-like"/>
</dbReference>
<dbReference type="eggNOG" id="arCOG01000">
    <property type="taxonomic scope" value="Archaea"/>
</dbReference>
<accession>F2L1A4</accession>
<dbReference type="PANTHER" id="PTHR46112">
    <property type="entry name" value="AMINOPEPTIDASE"/>
    <property type="match status" value="1"/>
</dbReference>
<evidence type="ECO:0000259" key="1">
    <source>
        <dbReference type="Pfam" id="PF00557"/>
    </source>
</evidence>
<dbReference type="STRING" id="999630.TUZN_1364"/>
<keyword evidence="4" id="KW-1185">Reference proteome</keyword>
<dbReference type="InterPro" id="IPR050659">
    <property type="entry name" value="Peptidase_M24B"/>
</dbReference>
<evidence type="ECO:0000259" key="2">
    <source>
        <dbReference type="Pfam" id="PF01321"/>
    </source>
</evidence>
<proteinExistence type="predicted"/>
<sequence>MLKVGKEVLLRRIAELGRRLSGLGYDAYYLTNPENIFYLTNYFFLQTERPLALLVTARGELALFAPMVEYEHFSLRSELPIDEHYYFDYPGEVHPIKFIAERIGELARRWGIKSLALENRAGAAGGWGYSGPALADLLGQLKVSVEPRLVEDMRLVKGAEEVALIEESGRWAARGIEIARGLMAEGKYDWEVALEASLELSREMKRAFGEGYMPMRESVPGFVGFRGQIGEYSYYPHSISAPRPFRKGDVVGIGAGPEVGGYYSELERTLVLGGAGQEVRRYFEAMLELRHAALDALRPGVSVAEVDKAVRARAERLGLSGKLRHHTGHGIGLGFHERPYLDVGSDEVLRPGMVVTIEPGIYVKGLGGFRHSDTVLITEGGYRLLTKYPEDLDELVV</sequence>
<dbReference type="EMBL" id="CP002590">
    <property type="protein sequence ID" value="AEA12840.1"/>
    <property type="molecule type" value="Genomic_DNA"/>
</dbReference>
<feature type="domain" description="Peptidase M24" evidence="1">
    <location>
        <begin position="164"/>
        <end position="379"/>
    </location>
</feature>
<dbReference type="SUPFAM" id="SSF55920">
    <property type="entry name" value="Creatinase/aminopeptidase"/>
    <property type="match status" value="1"/>
</dbReference>
<dbReference type="InterPro" id="IPR000994">
    <property type="entry name" value="Pept_M24"/>
</dbReference>
<dbReference type="InterPro" id="IPR000587">
    <property type="entry name" value="Creatinase_N"/>
</dbReference>
<dbReference type="Pfam" id="PF00557">
    <property type="entry name" value="Peptidase_M24"/>
    <property type="match status" value="1"/>
</dbReference>
<name>F2L1A4_THEU7</name>
<dbReference type="Proteomes" id="UP000008138">
    <property type="component" value="Chromosome"/>
</dbReference>
<feature type="domain" description="Creatinase N-terminal" evidence="2">
    <location>
        <begin position="12"/>
        <end position="114"/>
    </location>
</feature>